<organism evidence="1 2">
    <name type="scientific">Chondrus crispus</name>
    <name type="common">Carrageen Irish moss</name>
    <name type="synonym">Polymorpha crispa</name>
    <dbReference type="NCBI Taxonomy" id="2769"/>
    <lineage>
        <taxon>Eukaryota</taxon>
        <taxon>Rhodophyta</taxon>
        <taxon>Florideophyceae</taxon>
        <taxon>Rhodymeniophycidae</taxon>
        <taxon>Gigartinales</taxon>
        <taxon>Gigartinaceae</taxon>
        <taxon>Chondrus</taxon>
    </lineage>
</organism>
<protein>
    <submittedName>
        <fullName evidence="1">Uncharacterized protein</fullName>
    </submittedName>
</protein>
<accession>R7QGP6</accession>
<reference evidence="2" key="1">
    <citation type="journal article" date="2013" name="Proc. Natl. Acad. Sci. U.S.A.">
        <title>Genome structure and metabolic features in the red seaweed Chondrus crispus shed light on evolution of the Archaeplastida.</title>
        <authorList>
            <person name="Collen J."/>
            <person name="Porcel B."/>
            <person name="Carre W."/>
            <person name="Ball S.G."/>
            <person name="Chaparro C."/>
            <person name="Tonon T."/>
            <person name="Barbeyron T."/>
            <person name="Michel G."/>
            <person name="Noel B."/>
            <person name="Valentin K."/>
            <person name="Elias M."/>
            <person name="Artiguenave F."/>
            <person name="Arun A."/>
            <person name="Aury J.M."/>
            <person name="Barbosa-Neto J.F."/>
            <person name="Bothwell J.H."/>
            <person name="Bouget F.Y."/>
            <person name="Brillet L."/>
            <person name="Cabello-Hurtado F."/>
            <person name="Capella-Gutierrez S."/>
            <person name="Charrier B."/>
            <person name="Cladiere L."/>
            <person name="Cock J.M."/>
            <person name="Coelho S.M."/>
            <person name="Colleoni C."/>
            <person name="Czjzek M."/>
            <person name="Da Silva C."/>
            <person name="Delage L."/>
            <person name="Denoeud F."/>
            <person name="Deschamps P."/>
            <person name="Dittami S.M."/>
            <person name="Gabaldon T."/>
            <person name="Gachon C.M."/>
            <person name="Groisillier A."/>
            <person name="Herve C."/>
            <person name="Jabbari K."/>
            <person name="Katinka M."/>
            <person name="Kloareg B."/>
            <person name="Kowalczyk N."/>
            <person name="Labadie K."/>
            <person name="Leblanc C."/>
            <person name="Lopez P.J."/>
            <person name="McLachlan D.H."/>
            <person name="Meslet-Cladiere L."/>
            <person name="Moustafa A."/>
            <person name="Nehr Z."/>
            <person name="Nyvall Collen P."/>
            <person name="Panaud O."/>
            <person name="Partensky F."/>
            <person name="Poulain J."/>
            <person name="Rensing S.A."/>
            <person name="Rousvoal S."/>
            <person name="Samson G."/>
            <person name="Symeonidi A."/>
            <person name="Weissenbach J."/>
            <person name="Zambounis A."/>
            <person name="Wincker P."/>
            <person name="Boyen C."/>
        </authorList>
    </citation>
    <scope>NUCLEOTIDE SEQUENCE [LARGE SCALE GENOMIC DNA]</scope>
    <source>
        <strain evidence="2">cv. Stackhouse</strain>
    </source>
</reference>
<dbReference type="KEGG" id="ccp:CHC_T00005015001"/>
<keyword evidence="2" id="KW-1185">Reference proteome</keyword>
<dbReference type="GeneID" id="17324116"/>
<name>R7QGP6_CHOCR</name>
<sequence>MSISSKLTPTCNTWMIRS</sequence>
<evidence type="ECO:0000313" key="1">
    <source>
        <dbReference type="EMBL" id="CDF36580.1"/>
    </source>
</evidence>
<dbReference type="AlphaFoldDB" id="R7QGP6"/>
<evidence type="ECO:0000313" key="2">
    <source>
        <dbReference type="Proteomes" id="UP000012073"/>
    </source>
</evidence>
<proteinExistence type="predicted"/>
<dbReference type="Proteomes" id="UP000012073">
    <property type="component" value="Unassembled WGS sequence"/>
</dbReference>
<dbReference type="EMBL" id="HG001790">
    <property type="protein sequence ID" value="CDF36580.1"/>
    <property type="molecule type" value="Genomic_DNA"/>
</dbReference>
<dbReference type="RefSeq" id="XP_005716399.1">
    <property type="nucleotide sequence ID" value="XM_005716342.1"/>
</dbReference>
<gene>
    <name evidence="1" type="ORF">CHC_T00005015001</name>
</gene>